<evidence type="ECO:0000313" key="14">
    <source>
        <dbReference type="Proteomes" id="UP001162162"/>
    </source>
</evidence>
<dbReference type="SUPFAM" id="SSF52374">
    <property type="entry name" value="Nucleotidylyl transferase"/>
    <property type="match status" value="1"/>
</dbReference>
<sequence>MQSITEILTNTFTTAISAAFPDITDPPIVIALSGNNPNFGDYQCNSAMPLANIYKQLGKKIAPRDIAQRIVENVLPHELIQKLEVAGPGFINIFLNKNYAIKSLATIFEHGIRPPSLSKKYKVLVDFSSPNIAKEMHVGHLRSTIIGESICRLLEFLGHDVLRINHVGDWGTQFGMLIAHLQDKFPDYLTKSPPINDLQAFYKESKKRFDEDEDFKRGLMPVWLNYSLLTLIT</sequence>
<evidence type="ECO:0000313" key="13">
    <source>
        <dbReference type="EMBL" id="KAJ8953069.1"/>
    </source>
</evidence>
<keyword evidence="3 11" id="KW-0436">Ligase</keyword>
<accession>A0AAV8YR03</accession>
<evidence type="ECO:0000256" key="2">
    <source>
        <dbReference type="ARBA" id="ARBA00012837"/>
    </source>
</evidence>
<dbReference type="InterPro" id="IPR005148">
    <property type="entry name" value="Arg-tRNA-synth_N"/>
</dbReference>
<dbReference type="GO" id="GO:0004814">
    <property type="term" value="F:arginine-tRNA ligase activity"/>
    <property type="evidence" value="ECO:0007669"/>
    <property type="project" value="UniProtKB-EC"/>
</dbReference>
<keyword evidence="6 11" id="KW-0648">Protein biosynthesis</keyword>
<keyword evidence="7 11" id="KW-0030">Aminoacyl-tRNA synthetase</keyword>
<dbReference type="PRINTS" id="PR01038">
    <property type="entry name" value="TRNASYNTHARG"/>
</dbReference>
<keyword evidence="5 11" id="KW-0067">ATP-binding</keyword>
<comment type="similarity">
    <text evidence="1 11">Belongs to the class-I aminoacyl-tRNA synthetase family.</text>
</comment>
<dbReference type="Pfam" id="PF00750">
    <property type="entry name" value="tRNA-synt_1d"/>
    <property type="match status" value="1"/>
</dbReference>
<dbReference type="PROSITE" id="PS00178">
    <property type="entry name" value="AA_TRNA_LIGASE_I"/>
    <property type="match status" value="1"/>
</dbReference>
<dbReference type="EC" id="6.1.1.19" evidence="2"/>
<evidence type="ECO:0000256" key="4">
    <source>
        <dbReference type="ARBA" id="ARBA00022741"/>
    </source>
</evidence>
<evidence type="ECO:0000256" key="1">
    <source>
        <dbReference type="ARBA" id="ARBA00005594"/>
    </source>
</evidence>
<evidence type="ECO:0000256" key="3">
    <source>
        <dbReference type="ARBA" id="ARBA00022598"/>
    </source>
</evidence>
<dbReference type="InterPro" id="IPR035684">
    <property type="entry name" value="ArgRS_core"/>
</dbReference>
<evidence type="ECO:0000256" key="9">
    <source>
        <dbReference type="ARBA" id="ARBA00049339"/>
    </source>
</evidence>
<reference evidence="13" key="1">
    <citation type="journal article" date="2023" name="Insect Mol. Biol.">
        <title>Genome sequencing provides insights into the evolution of gene families encoding plant cell wall-degrading enzymes in longhorned beetles.</title>
        <authorList>
            <person name="Shin N.R."/>
            <person name="Okamura Y."/>
            <person name="Kirsch R."/>
            <person name="Pauchet Y."/>
        </authorList>
    </citation>
    <scope>NUCLEOTIDE SEQUENCE</scope>
    <source>
        <strain evidence="13">AMC_N1</strain>
    </source>
</reference>
<dbReference type="InterPro" id="IPR001412">
    <property type="entry name" value="aa-tRNA-synth_I_CS"/>
</dbReference>
<dbReference type="AlphaFoldDB" id="A0AAV8YR03"/>
<evidence type="ECO:0000256" key="6">
    <source>
        <dbReference type="ARBA" id="ARBA00022917"/>
    </source>
</evidence>
<dbReference type="Proteomes" id="UP001162162">
    <property type="component" value="Unassembled WGS sequence"/>
</dbReference>
<name>A0AAV8YR03_9CUCU</name>
<evidence type="ECO:0000256" key="5">
    <source>
        <dbReference type="ARBA" id="ARBA00022840"/>
    </source>
</evidence>
<comment type="caution">
    <text evidence="13">The sequence shown here is derived from an EMBL/GenBank/DDBJ whole genome shotgun (WGS) entry which is preliminary data.</text>
</comment>
<organism evidence="13 14">
    <name type="scientific">Aromia moschata</name>
    <dbReference type="NCBI Taxonomy" id="1265417"/>
    <lineage>
        <taxon>Eukaryota</taxon>
        <taxon>Metazoa</taxon>
        <taxon>Ecdysozoa</taxon>
        <taxon>Arthropoda</taxon>
        <taxon>Hexapoda</taxon>
        <taxon>Insecta</taxon>
        <taxon>Pterygota</taxon>
        <taxon>Neoptera</taxon>
        <taxon>Endopterygota</taxon>
        <taxon>Coleoptera</taxon>
        <taxon>Polyphaga</taxon>
        <taxon>Cucujiformia</taxon>
        <taxon>Chrysomeloidea</taxon>
        <taxon>Cerambycidae</taxon>
        <taxon>Cerambycinae</taxon>
        <taxon>Callichromatini</taxon>
        <taxon>Aromia</taxon>
    </lineage>
</organism>
<dbReference type="PANTHER" id="PTHR11956">
    <property type="entry name" value="ARGINYL-TRNA SYNTHETASE"/>
    <property type="match status" value="1"/>
</dbReference>
<dbReference type="Gene3D" id="3.30.1360.70">
    <property type="entry name" value="Arginyl tRNA synthetase N-terminal domain"/>
    <property type="match status" value="1"/>
</dbReference>
<dbReference type="PANTHER" id="PTHR11956:SF5">
    <property type="entry name" value="ARGININE--TRNA LIGASE, CYTOPLASMIC"/>
    <property type="match status" value="1"/>
</dbReference>
<evidence type="ECO:0000256" key="11">
    <source>
        <dbReference type="RuleBase" id="RU363038"/>
    </source>
</evidence>
<comment type="catalytic activity">
    <reaction evidence="9">
        <text>tRNA(Arg) + L-arginine + ATP = L-arginyl-tRNA(Arg) + AMP + diphosphate</text>
        <dbReference type="Rhea" id="RHEA:20301"/>
        <dbReference type="Rhea" id="RHEA-COMP:9658"/>
        <dbReference type="Rhea" id="RHEA-COMP:9673"/>
        <dbReference type="ChEBI" id="CHEBI:30616"/>
        <dbReference type="ChEBI" id="CHEBI:32682"/>
        <dbReference type="ChEBI" id="CHEBI:33019"/>
        <dbReference type="ChEBI" id="CHEBI:78442"/>
        <dbReference type="ChEBI" id="CHEBI:78513"/>
        <dbReference type="ChEBI" id="CHEBI:456215"/>
        <dbReference type="EC" id="6.1.1.19"/>
    </reaction>
</comment>
<protein>
    <recommendedName>
        <fullName evidence="10">Probable arginine--tRNA ligase, cytoplasmic</fullName>
        <ecNumber evidence="2">6.1.1.19</ecNumber>
    </recommendedName>
    <alternativeName>
        <fullName evidence="8">Arginyl-tRNA synthetase</fullName>
    </alternativeName>
</protein>
<dbReference type="EMBL" id="JAPWTK010000061">
    <property type="protein sequence ID" value="KAJ8953069.1"/>
    <property type="molecule type" value="Genomic_DNA"/>
</dbReference>
<evidence type="ECO:0000259" key="12">
    <source>
        <dbReference type="SMART" id="SM01016"/>
    </source>
</evidence>
<gene>
    <name evidence="13" type="ORF">NQ318_013411</name>
</gene>
<evidence type="ECO:0000256" key="7">
    <source>
        <dbReference type="ARBA" id="ARBA00023146"/>
    </source>
</evidence>
<dbReference type="GO" id="GO:0005524">
    <property type="term" value="F:ATP binding"/>
    <property type="evidence" value="ECO:0007669"/>
    <property type="project" value="UniProtKB-KW"/>
</dbReference>
<dbReference type="InterPro" id="IPR001278">
    <property type="entry name" value="Arg-tRNA-ligase"/>
</dbReference>
<feature type="domain" description="Arginyl tRNA synthetase N-terminal" evidence="12">
    <location>
        <begin position="6"/>
        <end position="95"/>
    </location>
</feature>
<evidence type="ECO:0000256" key="8">
    <source>
        <dbReference type="ARBA" id="ARBA00033033"/>
    </source>
</evidence>
<dbReference type="SMART" id="SM01016">
    <property type="entry name" value="Arg_tRNA_synt_N"/>
    <property type="match status" value="1"/>
</dbReference>
<proteinExistence type="inferred from homology"/>
<keyword evidence="14" id="KW-1185">Reference proteome</keyword>
<dbReference type="FunFam" id="3.30.1360.70:FF:000002">
    <property type="entry name" value="arginine--tRNA ligase, cytoplasmic"/>
    <property type="match status" value="1"/>
</dbReference>
<dbReference type="InterPro" id="IPR036695">
    <property type="entry name" value="Arg-tRNA-synth_N_sf"/>
</dbReference>
<keyword evidence="4 11" id="KW-0547">Nucleotide-binding</keyword>
<dbReference type="GO" id="GO:0006420">
    <property type="term" value="P:arginyl-tRNA aminoacylation"/>
    <property type="evidence" value="ECO:0007669"/>
    <property type="project" value="InterPro"/>
</dbReference>
<dbReference type="Pfam" id="PF03485">
    <property type="entry name" value="Arg_tRNA_synt_N"/>
    <property type="match status" value="1"/>
</dbReference>
<dbReference type="InterPro" id="IPR014729">
    <property type="entry name" value="Rossmann-like_a/b/a_fold"/>
</dbReference>
<evidence type="ECO:0000256" key="10">
    <source>
        <dbReference type="ARBA" id="ARBA00071644"/>
    </source>
</evidence>
<dbReference type="GO" id="GO:0005737">
    <property type="term" value="C:cytoplasm"/>
    <property type="evidence" value="ECO:0007669"/>
    <property type="project" value="InterPro"/>
</dbReference>
<dbReference type="SUPFAM" id="SSF55190">
    <property type="entry name" value="Arginyl-tRNA synthetase (ArgRS), N-terminal 'additional' domain"/>
    <property type="match status" value="1"/>
</dbReference>
<dbReference type="Gene3D" id="3.40.50.620">
    <property type="entry name" value="HUPs"/>
    <property type="match status" value="1"/>
</dbReference>